<feature type="compositionally biased region" description="Polar residues" evidence="1">
    <location>
        <begin position="182"/>
        <end position="192"/>
    </location>
</feature>
<feature type="region of interest" description="Disordered" evidence="1">
    <location>
        <begin position="134"/>
        <end position="192"/>
    </location>
</feature>
<feature type="compositionally biased region" description="Polar residues" evidence="1">
    <location>
        <begin position="89"/>
        <end position="100"/>
    </location>
</feature>
<evidence type="ECO:0000313" key="3">
    <source>
        <dbReference type="EMBL" id="KMP05286.1"/>
    </source>
</evidence>
<protein>
    <recommendedName>
        <fullName evidence="2">DUF7514 domain-containing protein</fullName>
    </recommendedName>
</protein>
<feature type="region of interest" description="Disordered" evidence="1">
    <location>
        <begin position="369"/>
        <end position="397"/>
    </location>
</feature>
<name>A0A0J6Y9F5_COCIT</name>
<dbReference type="AlphaFoldDB" id="A0A0J6Y9F5"/>
<dbReference type="PANTHER" id="PTHR39611">
    <property type="entry name" value="HYDROXYPROLINE-RICH GLYCOPROTEIN DZ-HRGP-RELATED"/>
    <property type="match status" value="1"/>
</dbReference>
<feature type="compositionally biased region" description="Basic and acidic residues" evidence="1">
    <location>
        <begin position="568"/>
        <end position="587"/>
    </location>
</feature>
<sequence length="629" mass="71385">MAYEGYGSSQPYEQGAFNGSNSYANSQQFHNHILQASYHGNYEPTSDGTRVPIPPQHPPPNSQSPIPPPPITAPPATGIPEPFPDPSRFYQSNSQPTTEGTGPAFQPKLDISPEIIAQITSSVIQQLKGFNFGANIPRPPPNQTAQNPDITSFTPSVSEISHSSPNTTTKVYTPPSPFRQAQDGSGQSPQFSNLQFTQNIHGLSQGPVDQDRISRVFFDGHEHRPRSSRLTTQDETPAERIWGQLFDKEGLPTPRLGQFLRGIAAHLIEVFPPENTLVVTPDKMQKYYEDTKSLADPYPWKDIFDDGTSSISRLYREVQAEHHLIQDRLDQRPDIPGLTPRGFERWMRLMIVAHPEQEYQRLQRTVLEMPINNPDDPKERFPKELPRRLFPKSPDHNVKEHLERSILTHCHVDVSKPVSRDQSQPNTQRHRVTPSVGTPPPRSDPRLSSPFEEEDEEDEEDDDEPPAPPPPAPPAVARPIERKRKPYSVQPGAGRIYEDKLKRNLNSPVEQAKYREFGSRRGRRSPATGRKRESKDYRDTDFVKTPISARFRDESDLRAMGQPRGRSRKGERTHGHLHDREFDREGQSDNPSRGSWDTDEEDYYRASSALSGRGGRNTPLYDDDHWAFR</sequence>
<evidence type="ECO:0000259" key="2">
    <source>
        <dbReference type="Pfam" id="PF24355"/>
    </source>
</evidence>
<dbReference type="EMBL" id="DS028095">
    <property type="protein sequence ID" value="KMP05286.1"/>
    <property type="molecule type" value="Genomic_DNA"/>
</dbReference>
<feature type="compositionally biased region" description="Pro residues" evidence="1">
    <location>
        <begin position="466"/>
        <end position="476"/>
    </location>
</feature>
<dbReference type="STRING" id="404692.A0A0J6Y9F5"/>
<feature type="compositionally biased region" description="Acidic residues" evidence="1">
    <location>
        <begin position="451"/>
        <end position="465"/>
    </location>
</feature>
<feature type="compositionally biased region" description="Polar residues" evidence="1">
    <location>
        <begin position="7"/>
        <end position="30"/>
    </location>
</feature>
<gene>
    <name evidence="3" type="ORF">CIRG_04967</name>
</gene>
<feature type="compositionally biased region" description="Pro residues" evidence="1">
    <location>
        <begin position="52"/>
        <end position="73"/>
    </location>
</feature>
<feature type="domain" description="DUF7514" evidence="2">
    <location>
        <begin position="243"/>
        <end position="405"/>
    </location>
</feature>
<reference evidence="4" key="1">
    <citation type="journal article" date="2010" name="Genome Res.">
        <title>Population genomic sequencing of Coccidioides fungi reveals recent hybridization and transposon control.</title>
        <authorList>
            <person name="Neafsey D.E."/>
            <person name="Barker B.M."/>
            <person name="Sharpton T.J."/>
            <person name="Stajich J.E."/>
            <person name="Park D.J."/>
            <person name="Whiston E."/>
            <person name="Hung C.-Y."/>
            <person name="McMahan C."/>
            <person name="White J."/>
            <person name="Sykes S."/>
            <person name="Heiman D."/>
            <person name="Young S."/>
            <person name="Zeng Q."/>
            <person name="Abouelleil A."/>
            <person name="Aftuck L."/>
            <person name="Bessette D."/>
            <person name="Brown A."/>
            <person name="FitzGerald M."/>
            <person name="Lui A."/>
            <person name="Macdonald J.P."/>
            <person name="Priest M."/>
            <person name="Orbach M.J."/>
            <person name="Galgiani J.N."/>
            <person name="Kirkland T.N."/>
            <person name="Cole G.T."/>
            <person name="Birren B.W."/>
            <person name="Henn M.R."/>
            <person name="Taylor J.W."/>
            <person name="Rounsley S.D."/>
        </authorList>
    </citation>
    <scope>NUCLEOTIDE SEQUENCE [LARGE SCALE GENOMIC DNA]</scope>
    <source>
        <strain evidence="4">RMSCC 2394</strain>
    </source>
</reference>
<feature type="region of interest" description="Disordered" evidence="1">
    <location>
        <begin position="1"/>
        <end position="107"/>
    </location>
</feature>
<feature type="region of interest" description="Disordered" evidence="1">
    <location>
        <begin position="411"/>
        <end position="629"/>
    </location>
</feature>
<dbReference type="PANTHER" id="PTHR39611:SF1">
    <property type="entry name" value="HYDROXYPROLINE-RICH GLYCOPROTEIN DZ-HRGP"/>
    <property type="match status" value="1"/>
</dbReference>
<dbReference type="Pfam" id="PF24355">
    <property type="entry name" value="DUF7514"/>
    <property type="match status" value="1"/>
</dbReference>
<dbReference type="Proteomes" id="UP000054565">
    <property type="component" value="Unassembled WGS sequence"/>
</dbReference>
<feature type="compositionally biased region" description="Basic and acidic residues" evidence="1">
    <location>
        <begin position="530"/>
        <end position="542"/>
    </location>
</feature>
<organism evidence="3 4">
    <name type="scientific">Coccidioides immitis RMSCC 2394</name>
    <dbReference type="NCBI Taxonomy" id="404692"/>
    <lineage>
        <taxon>Eukaryota</taxon>
        <taxon>Fungi</taxon>
        <taxon>Dikarya</taxon>
        <taxon>Ascomycota</taxon>
        <taxon>Pezizomycotina</taxon>
        <taxon>Eurotiomycetes</taxon>
        <taxon>Eurotiomycetidae</taxon>
        <taxon>Onygenales</taxon>
        <taxon>Onygenaceae</taxon>
        <taxon>Coccidioides</taxon>
    </lineage>
</organism>
<evidence type="ECO:0000256" key="1">
    <source>
        <dbReference type="SAM" id="MobiDB-lite"/>
    </source>
</evidence>
<dbReference type="InterPro" id="IPR055936">
    <property type="entry name" value="DUF7514"/>
</dbReference>
<feature type="compositionally biased region" description="Basic and acidic residues" evidence="1">
    <location>
        <begin position="375"/>
        <end position="397"/>
    </location>
</feature>
<accession>A0A0J6Y9F5</accession>
<evidence type="ECO:0000313" key="4">
    <source>
        <dbReference type="Proteomes" id="UP000054565"/>
    </source>
</evidence>
<dbReference type="OrthoDB" id="4198732at2759"/>
<proteinExistence type="predicted"/>
<feature type="compositionally biased region" description="Polar residues" evidence="1">
    <location>
        <begin position="143"/>
        <end position="171"/>
    </location>
</feature>